<dbReference type="EMBL" id="MU006800">
    <property type="protein sequence ID" value="KAF2636221.1"/>
    <property type="molecule type" value="Genomic_DNA"/>
</dbReference>
<evidence type="ECO:0000256" key="11">
    <source>
        <dbReference type="ARBA" id="ARBA00055588"/>
    </source>
</evidence>
<dbReference type="InterPro" id="IPR018077">
    <property type="entry name" value="Glyco_hydro_fam25_subgr"/>
</dbReference>
<comment type="function">
    <text evidence="11">This enzyme has both lysozyme (acetylmuramidase) and diacetylmuramidase activities.</text>
</comment>
<dbReference type="FunFam" id="3.20.20.80:FF:000060">
    <property type="entry name" value="Lysozyme M1"/>
    <property type="match status" value="1"/>
</dbReference>
<dbReference type="GO" id="GO:0009253">
    <property type="term" value="P:peptidoglycan catabolic process"/>
    <property type="evidence" value="ECO:0007669"/>
    <property type="project" value="InterPro"/>
</dbReference>
<dbReference type="EC" id="3.2.1.17" evidence="4"/>
<dbReference type="SMART" id="SM00641">
    <property type="entry name" value="Glyco_25"/>
    <property type="match status" value="1"/>
</dbReference>
<dbReference type="GO" id="GO:0016052">
    <property type="term" value="P:carbohydrate catabolic process"/>
    <property type="evidence" value="ECO:0007669"/>
    <property type="project" value="TreeGrafter"/>
</dbReference>
<keyword evidence="8" id="KW-0378">Hydrolase</keyword>
<dbReference type="Pfam" id="PF01183">
    <property type="entry name" value="Glyco_hydro_25"/>
    <property type="match status" value="1"/>
</dbReference>
<evidence type="ECO:0000256" key="1">
    <source>
        <dbReference type="ARBA" id="ARBA00000632"/>
    </source>
</evidence>
<organism evidence="15 16">
    <name type="scientific">Massarina eburnea CBS 473.64</name>
    <dbReference type="NCBI Taxonomy" id="1395130"/>
    <lineage>
        <taxon>Eukaryota</taxon>
        <taxon>Fungi</taxon>
        <taxon>Dikarya</taxon>
        <taxon>Ascomycota</taxon>
        <taxon>Pezizomycotina</taxon>
        <taxon>Dothideomycetes</taxon>
        <taxon>Pleosporomycetidae</taxon>
        <taxon>Pleosporales</taxon>
        <taxon>Massarineae</taxon>
        <taxon>Massarinaceae</taxon>
        <taxon>Massarina</taxon>
    </lineage>
</organism>
<dbReference type="OrthoDB" id="6590422at2759"/>
<keyword evidence="16" id="KW-1185">Reference proteome</keyword>
<accession>A0A6A6RNQ3</accession>
<protein>
    <recommendedName>
        <fullName evidence="12">N,O-diacetylmuramidase</fullName>
        <ecNumber evidence="4">3.2.1.17</ecNumber>
    </recommendedName>
    <alternativeName>
        <fullName evidence="13">Lysozyme CH</fullName>
    </alternativeName>
</protein>
<evidence type="ECO:0000256" key="2">
    <source>
        <dbReference type="ARBA" id="ARBA00004613"/>
    </source>
</evidence>
<keyword evidence="10" id="KW-0326">Glycosidase</keyword>
<feature type="signal peptide" evidence="14">
    <location>
        <begin position="1"/>
        <end position="16"/>
    </location>
</feature>
<keyword evidence="9" id="KW-1015">Disulfide bond</keyword>
<dbReference type="Gene3D" id="3.20.20.80">
    <property type="entry name" value="Glycosidases"/>
    <property type="match status" value="1"/>
</dbReference>
<evidence type="ECO:0000256" key="8">
    <source>
        <dbReference type="ARBA" id="ARBA00022801"/>
    </source>
</evidence>
<comment type="catalytic activity">
    <reaction evidence="1">
        <text>Hydrolysis of (1-&gt;4)-beta-linkages between N-acetylmuramic acid and N-acetyl-D-glucosamine residues in a peptidoglycan and between N-acetyl-D-glucosamine residues in chitodextrins.</text>
        <dbReference type="EC" id="3.2.1.17"/>
    </reaction>
</comment>
<dbReference type="GO" id="GO:0005576">
    <property type="term" value="C:extracellular region"/>
    <property type="evidence" value="ECO:0007669"/>
    <property type="project" value="UniProtKB-SubCell"/>
</dbReference>
<evidence type="ECO:0000256" key="4">
    <source>
        <dbReference type="ARBA" id="ARBA00012732"/>
    </source>
</evidence>
<keyword evidence="6" id="KW-0929">Antimicrobial</keyword>
<feature type="chain" id="PRO_5025533398" description="N,O-diacetylmuramidase" evidence="14">
    <location>
        <begin position="17"/>
        <end position="218"/>
    </location>
</feature>
<dbReference type="SUPFAM" id="SSF51445">
    <property type="entry name" value="(Trans)glycosidases"/>
    <property type="match status" value="1"/>
</dbReference>
<dbReference type="GO" id="GO:0016998">
    <property type="term" value="P:cell wall macromolecule catabolic process"/>
    <property type="evidence" value="ECO:0007669"/>
    <property type="project" value="InterPro"/>
</dbReference>
<keyword evidence="5" id="KW-0964">Secreted</keyword>
<dbReference type="PANTHER" id="PTHR34135">
    <property type="entry name" value="LYSOZYME"/>
    <property type="match status" value="1"/>
</dbReference>
<comment type="similarity">
    <text evidence="3">Belongs to the glycosyl hydrolase 25 family.</text>
</comment>
<evidence type="ECO:0000256" key="3">
    <source>
        <dbReference type="ARBA" id="ARBA00010646"/>
    </source>
</evidence>
<keyword evidence="14" id="KW-0732">Signal</keyword>
<dbReference type="GO" id="GO:0003796">
    <property type="term" value="F:lysozyme activity"/>
    <property type="evidence" value="ECO:0007669"/>
    <property type="project" value="UniProtKB-EC"/>
</dbReference>
<evidence type="ECO:0000256" key="13">
    <source>
        <dbReference type="ARBA" id="ARBA00075474"/>
    </source>
</evidence>
<evidence type="ECO:0000256" key="10">
    <source>
        <dbReference type="ARBA" id="ARBA00023295"/>
    </source>
</evidence>
<dbReference type="PROSITE" id="PS51904">
    <property type="entry name" value="GLYCOSYL_HYDROL_F25_2"/>
    <property type="match status" value="1"/>
</dbReference>
<dbReference type="InterPro" id="IPR002053">
    <property type="entry name" value="Glyco_hydro_25"/>
</dbReference>
<dbReference type="GO" id="GO:0031640">
    <property type="term" value="P:killing of cells of another organism"/>
    <property type="evidence" value="ECO:0007669"/>
    <property type="project" value="UniProtKB-KW"/>
</dbReference>
<proteinExistence type="inferred from homology"/>
<evidence type="ECO:0000256" key="12">
    <source>
        <dbReference type="ARBA" id="ARBA00073159"/>
    </source>
</evidence>
<reference evidence="15" key="1">
    <citation type="journal article" date="2020" name="Stud. Mycol.">
        <title>101 Dothideomycetes genomes: a test case for predicting lifestyles and emergence of pathogens.</title>
        <authorList>
            <person name="Haridas S."/>
            <person name="Albert R."/>
            <person name="Binder M."/>
            <person name="Bloem J."/>
            <person name="Labutti K."/>
            <person name="Salamov A."/>
            <person name="Andreopoulos B."/>
            <person name="Baker S."/>
            <person name="Barry K."/>
            <person name="Bills G."/>
            <person name="Bluhm B."/>
            <person name="Cannon C."/>
            <person name="Castanera R."/>
            <person name="Culley D."/>
            <person name="Daum C."/>
            <person name="Ezra D."/>
            <person name="Gonzalez J."/>
            <person name="Henrissat B."/>
            <person name="Kuo A."/>
            <person name="Liang C."/>
            <person name="Lipzen A."/>
            <person name="Lutzoni F."/>
            <person name="Magnuson J."/>
            <person name="Mondo S."/>
            <person name="Nolan M."/>
            <person name="Ohm R."/>
            <person name="Pangilinan J."/>
            <person name="Park H.-J."/>
            <person name="Ramirez L."/>
            <person name="Alfaro M."/>
            <person name="Sun H."/>
            <person name="Tritt A."/>
            <person name="Yoshinaga Y."/>
            <person name="Zwiers L.-H."/>
            <person name="Turgeon B."/>
            <person name="Goodwin S."/>
            <person name="Spatafora J."/>
            <person name="Crous P."/>
            <person name="Grigoriev I."/>
        </authorList>
    </citation>
    <scope>NUCLEOTIDE SEQUENCE</scope>
    <source>
        <strain evidence="15">CBS 473.64</strain>
    </source>
</reference>
<sequence>MKLPALFFLLAGATHATIQGLTISHYQTHVNFTEAHSMGLKFVYIKATEGTTYTDPRFSSHWADSTNASMYRGAYHLARPTTSSGAAQAKYFLSRGGGWTDDGTTLPGLLELPTECADTKPSELVDWISEFNDEYEKATGRYPVLFTRNTWWVHCTGNSKKFNEKNQLALANWKESVGMIPGGWNYWIFWQYSDNSAWGGLSDLFHGDSDALKKLAVG</sequence>
<dbReference type="Proteomes" id="UP000799753">
    <property type="component" value="Unassembled WGS sequence"/>
</dbReference>
<keyword evidence="7" id="KW-0081">Bacteriolytic enzyme</keyword>
<dbReference type="PANTHER" id="PTHR34135:SF2">
    <property type="entry name" value="LYSOZYME"/>
    <property type="match status" value="1"/>
</dbReference>
<dbReference type="InterPro" id="IPR017853">
    <property type="entry name" value="GH"/>
</dbReference>
<evidence type="ECO:0000256" key="5">
    <source>
        <dbReference type="ARBA" id="ARBA00022525"/>
    </source>
</evidence>
<gene>
    <name evidence="15" type="ORF">P280DRAFT_409886</name>
</gene>
<evidence type="ECO:0000256" key="14">
    <source>
        <dbReference type="SAM" id="SignalP"/>
    </source>
</evidence>
<comment type="subcellular location">
    <subcellularLocation>
        <location evidence="2">Secreted</location>
    </subcellularLocation>
</comment>
<evidence type="ECO:0000313" key="15">
    <source>
        <dbReference type="EMBL" id="KAF2636221.1"/>
    </source>
</evidence>
<evidence type="ECO:0000256" key="6">
    <source>
        <dbReference type="ARBA" id="ARBA00022529"/>
    </source>
</evidence>
<evidence type="ECO:0000313" key="16">
    <source>
        <dbReference type="Proteomes" id="UP000799753"/>
    </source>
</evidence>
<evidence type="ECO:0000256" key="9">
    <source>
        <dbReference type="ARBA" id="ARBA00023157"/>
    </source>
</evidence>
<dbReference type="AlphaFoldDB" id="A0A6A6RNQ3"/>
<dbReference type="GO" id="GO:0042742">
    <property type="term" value="P:defense response to bacterium"/>
    <property type="evidence" value="ECO:0007669"/>
    <property type="project" value="UniProtKB-KW"/>
</dbReference>
<evidence type="ECO:0000256" key="7">
    <source>
        <dbReference type="ARBA" id="ARBA00022638"/>
    </source>
</evidence>
<name>A0A6A6RNQ3_9PLEO</name>